<dbReference type="Gene3D" id="2.180.10.10">
    <property type="entry name" value="RHS repeat-associated core"/>
    <property type="match status" value="1"/>
</dbReference>
<comment type="caution">
    <text evidence="2">The sequence shown here is derived from an EMBL/GenBank/DDBJ whole genome shotgun (WGS) entry which is preliminary data.</text>
</comment>
<dbReference type="RefSeq" id="WP_339600436.1">
    <property type="nucleotide sequence ID" value="NZ_JBBHLC010000094.1"/>
</dbReference>
<dbReference type="InterPro" id="IPR022385">
    <property type="entry name" value="Rhs_assc_core"/>
</dbReference>
<dbReference type="InterPro" id="IPR050708">
    <property type="entry name" value="T6SS_VgrG/RHS"/>
</dbReference>
<gene>
    <name evidence="2" type="ORF">V7S98_20765</name>
</gene>
<dbReference type="Proteomes" id="UP001380290">
    <property type="component" value="Unassembled WGS sequence"/>
</dbReference>
<dbReference type="EMBL" id="JBBHLC010000094">
    <property type="protein sequence ID" value="MEJ5865654.1"/>
    <property type="molecule type" value="Genomic_DNA"/>
</dbReference>
<sequence>MNAFIGKDLNGRNGRETRHSTEGPDLCSRPVVGGASAAAGLHRDHANLAFLSVAASPFPVQYPLVTPLTNCKQEIVMKKQASSTRFFYQNGKLVTVNQGLQQRSIFRTADMPLAEQQTTDAGGADLLATDQQGSVLAVQADAEDEDHRFTPYGHDPTINSEKSLTGFTGEYLEALSHYYLLGTGYHRSYHTALMRFLSPDSVSPFAEGGINAYAYCGGDPVNRIDPSGQNWFTSLFKGIGNALHLRTPGSSKVSPTVGPTAEQTIATGQNSPNSRALPSYTKEPGANETTVTKAKDLFQKDLDAKQKEVHQRQISTNRALLKILINNSKGKKISKSKRAELQEQFNALKTAQNEAAVIRSKTDPGPPPSYSRNNRRAR</sequence>
<feature type="compositionally biased region" description="Polar residues" evidence="1">
    <location>
        <begin position="263"/>
        <end position="276"/>
    </location>
</feature>
<name>A0ABU8QYC7_9PSED</name>
<dbReference type="NCBIfam" id="TIGR03696">
    <property type="entry name" value="Rhs_assc_core"/>
    <property type="match status" value="1"/>
</dbReference>
<feature type="region of interest" description="Disordered" evidence="1">
    <location>
        <begin position="263"/>
        <end position="288"/>
    </location>
</feature>
<reference evidence="2 3" key="1">
    <citation type="submission" date="2024-02" db="EMBL/GenBank/DDBJ databases">
        <title>Identification of pathogenicity and growth-promoting function of Pseudomonas putida variant.</title>
        <authorList>
            <person name="Sun J."/>
        </authorList>
    </citation>
    <scope>NUCLEOTIDE SEQUENCE [LARGE SCALE GENOMIC DNA]</scope>
    <source>
        <strain evidence="2 3">A03</strain>
    </source>
</reference>
<evidence type="ECO:0000313" key="3">
    <source>
        <dbReference type="Proteomes" id="UP001380290"/>
    </source>
</evidence>
<dbReference type="PANTHER" id="PTHR32305">
    <property type="match status" value="1"/>
</dbReference>
<feature type="region of interest" description="Disordered" evidence="1">
    <location>
        <begin position="1"/>
        <end position="25"/>
    </location>
</feature>
<dbReference type="PANTHER" id="PTHR32305:SF15">
    <property type="entry name" value="PROTEIN RHSA-RELATED"/>
    <property type="match status" value="1"/>
</dbReference>
<accession>A0ABU8QYC7</accession>
<evidence type="ECO:0000313" key="2">
    <source>
        <dbReference type="EMBL" id="MEJ5865654.1"/>
    </source>
</evidence>
<protein>
    <submittedName>
        <fullName evidence="2">RHS repeat-associated core domain-containing protein</fullName>
    </submittedName>
</protein>
<keyword evidence="3" id="KW-1185">Reference proteome</keyword>
<feature type="compositionally biased region" description="Basic and acidic residues" evidence="1">
    <location>
        <begin position="9"/>
        <end position="22"/>
    </location>
</feature>
<organism evidence="2 3">
    <name type="scientific">Pseudomonas farsensis</name>
    <dbReference type="NCBI Taxonomy" id="2745492"/>
    <lineage>
        <taxon>Bacteria</taxon>
        <taxon>Pseudomonadati</taxon>
        <taxon>Pseudomonadota</taxon>
        <taxon>Gammaproteobacteria</taxon>
        <taxon>Pseudomonadales</taxon>
        <taxon>Pseudomonadaceae</taxon>
        <taxon>Pseudomonas</taxon>
    </lineage>
</organism>
<dbReference type="SUPFAM" id="SSF56399">
    <property type="entry name" value="ADP-ribosylation"/>
    <property type="match status" value="1"/>
</dbReference>
<feature type="region of interest" description="Disordered" evidence="1">
    <location>
        <begin position="352"/>
        <end position="378"/>
    </location>
</feature>
<proteinExistence type="predicted"/>
<evidence type="ECO:0000256" key="1">
    <source>
        <dbReference type="SAM" id="MobiDB-lite"/>
    </source>
</evidence>